<dbReference type="InterPro" id="IPR036320">
    <property type="entry name" value="Glycosyl_Trfase_fam3_N_dom_sf"/>
</dbReference>
<name>A0A382WFS0_9ZZZZ</name>
<dbReference type="Pfam" id="PF02885">
    <property type="entry name" value="Glycos_trans_3N"/>
    <property type="match status" value="1"/>
</dbReference>
<dbReference type="Pfam" id="PF00591">
    <property type="entry name" value="Glycos_transf_3"/>
    <property type="match status" value="1"/>
</dbReference>
<dbReference type="SUPFAM" id="SSF52418">
    <property type="entry name" value="Nucleoside phosphorylase/phosphoribosyltransferase catalytic domain"/>
    <property type="match status" value="1"/>
</dbReference>
<evidence type="ECO:0000313" key="5">
    <source>
        <dbReference type="EMBL" id="SVD57509.1"/>
    </source>
</evidence>
<dbReference type="GO" id="GO:0000162">
    <property type="term" value="P:L-tryptophan biosynthetic process"/>
    <property type="evidence" value="ECO:0007669"/>
    <property type="project" value="InterPro"/>
</dbReference>
<dbReference type="InterPro" id="IPR017459">
    <property type="entry name" value="Glycosyl_Trfase_fam3_N_dom"/>
</dbReference>
<dbReference type="InterPro" id="IPR005940">
    <property type="entry name" value="Anthranilate_Pribosyl_Tfrase"/>
</dbReference>
<dbReference type="GO" id="GO:0004048">
    <property type="term" value="F:anthranilate phosphoribosyltransferase activity"/>
    <property type="evidence" value="ECO:0007669"/>
    <property type="project" value="InterPro"/>
</dbReference>
<dbReference type="SUPFAM" id="SSF47648">
    <property type="entry name" value="Nucleoside phosphorylase/phosphoribosyltransferase N-terminal domain"/>
    <property type="match status" value="1"/>
</dbReference>
<evidence type="ECO:0000259" key="3">
    <source>
        <dbReference type="Pfam" id="PF00591"/>
    </source>
</evidence>
<dbReference type="AlphaFoldDB" id="A0A382WFS0"/>
<dbReference type="NCBIfam" id="TIGR01245">
    <property type="entry name" value="trpD"/>
    <property type="match status" value="1"/>
</dbReference>
<keyword evidence="1" id="KW-0328">Glycosyltransferase</keyword>
<feature type="non-terminal residue" evidence="5">
    <location>
        <position position="158"/>
    </location>
</feature>
<dbReference type="Gene3D" id="3.40.1030.10">
    <property type="entry name" value="Nucleoside phosphorylase/phosphoribosyltransferase catalytic domain"/>
    <property type="match status" value="1"/>
</dbReference>
<dbReference type="Gene3D" id="1.20.970.10">
    <property type="entry name" value="Transferase, Pyrimidine Nucleoside Phosphorylase, Chain C"/>
    <property type="match status" value="1"/>
</dbReference>
<proteinExistence type="predicted"/>
<evidence type="ECO:0000256" key="2">
    <source>
        <dbReference type="ARBA" id="ARBA00022679"/>
    </source>
</evidence>
<dbReference type="InterPro" id="IPR035902">
    <property type="entry name" value="Nuc_phospho_transferase"/>
</dbReference>
<organism evidence="5">
    <name type="scientific">marine metagenome</name>
    <dbReference type="NCBI Taxonomy" id="408172"/>
    <lineage>
        <taxon>unclassified sequences</taxon>
        <taxon>metagenomes</taxon>
        <taxon>ecological metagenomes</taxon>
    </lineage>
</organism>
<feature type="non-terminal residue" evidence="5">
    <location>
        <position position="1"/>
    </location>
</feature>
<reference evidence="5" key="1">
    <citation type="submission" date="2018-05" db="EMBL/GenBank/DDBJ databases">
        <authorList>
            <person name="Lanie J.A."/>
            <person name="Ng W.-L."/>
            <person name="Kazmierczak K.M."/>
            <person name="Andrzejewski T.M."/>
            <person name="Davidsen T.M."/>
            <person name="Wayne K.J."/>
            <person name="Tettelin H."/>
            <person name="Glass J.I."/>
            <person name="Rusch D."/>
            <person name="Podicherti R."/>
            <person name="Tsui H.-C.T."/>
            <person name="Winkler M.E."/>
        </authorList>
    </citation>
    <scope>NUCLEOTIDE SEQUENCE</scope>
</reference>
<dbReference type="GO" id="GO:0005829">
    <property type="term" value="C:cytosol"/>
    <property type="evidence" value="ECO:0007669"/>
    <property type="project" value="TreeGrafter"/>
</dbReference>
<evidence type="ECO:0000256" key="1">
    <source>
        <dbReference type="ARBA" id="ARBA00022676"/>
    </source>
</evidence>
<keyword evidence="2" id="KW-0808">Transferase</keyword>
<dbReference type="PANTHER" id="PTHR43285:SF2">
    <property type="entry name" value="ANTHRANILATE PHOSPHORIBOSYLTRANSFERASE"/>
    <property type="match status" value="1"/>
</dbReference>
<feature type="domain" description="Glycosyl transferase family 3" evidence="3">
    <location>
        <begin position="66"/>
        <end position="158"/>
    </location>
</feature>
<feature type="domain" description="Glycosyl transferase family 3 N-terminal" evidence="4">
    <location>
        <begin position="3"/>
        <end position="55"/>
    </location>
</feature>
<gene>
    <name evidence="5" type="ORF">METZ01_LOCUS410363</name>
</gene>
<protein>
    <recommendedName>
        <fullName evidence="6">Glycosyl transferase family 3 domain-containing protein</fullName>
    </recommendedName>
</protein>
<dbReference type="PANTHER" id="PTHR43285">
    <property type="entry name" value="ANTHRANILATE PHOSPHORIBOSYLTRANSFERASE"/>
    <property type="match status" value="1"/>
</dbReference>
<evidence type="ECO:0008006" key="6">
    <source>
        <dbReference type="Google" id="ProtNLM"/>
    </source>
</evidence>
<sequence length="158" mass="16392">VGGDNLNEAEMLGTMNQIMSGDATPAQIGSFITSLRLKGETIDEITGAARIMREKSTKIETEHNLVVDTCGTGGDVSHTFNISTTAAFVVAGTGVPVAKHGNRSVSSSSGSADVLEALGVNIEISPEIVGKCIDEIGIGFLFAPALHSAMKHVIGPRR</sequence>
<dbReference type="InterPro" id="IPR000312">
    <property type="entry name" value="Glycosyl_Trfase_fam3"/>
</dbReference>
<accession>A0A382WFS0</accession>
<evidence type="ECO:0000259" key="4">
    <source>
        <dbReference type="Pfam" id="PF02885"/>
    </source>
</evidence>
<dbReference type="EMBL" id="UINC01159430">
    <property type="protein sequence ID" value="SVD57509.1"/>
    <property type="molecule type" value="Genomic_DNA"/>
</dbReference>